<accession>A0A1F5MI00</accession>
<evidence type="ECO:0000313" key="1">
    <source>
        <dbReference type="EMBL" id="OGE64985.1"/>
    </source>
</evidence>
<dbReference type="Proteomes" id="UP000178859">
    <property type="component" value="Unassembled WGS sequence"/>
</dbReference>
<comment type="caution">
    <text evidence="1">The sequence shown here is derived from an EMBL/GenBank/DDBJ whole genome shotgun (WGS) entry which is preliminary data.</text>
</comment>
<reference evidence="1 2" key="1">
    <citation type="journal article" date="2016" name="Nat. Commun.">
        <title>Thousands of microbial genomes shed light on interconnected biogeochemical processes in an aquifer system.</title>
        <authorList>
            <person name="Anantharaman K."/>
            <person name="Brown C.T."/>
            <person name="Hug L.A."/>
            <person name="Sharon I."/>
            <person name="Castelle C.J."/>
            <person name="Probst A.J."/>
            <person name="Thomas B.C."/>
            <person name="Singh A."/>
            <person name="Wilkins M.J."/>
            <person name="Karaoz U."/>
            <person name="Brodie E.L."/>
            <person name="Williams K.H."/>
            <person name="Hubbard S.S."/>
            <person name="Banfield J.F."/>
        </authorList>
    </citation>
    <scope>NUCLEOTIDE SEQUENCE [LARGE SCALE GENOMIC DNA]</scope>
</reference>
<organism evidence="1 2">
    <name type="scientific">Candidatus Daviesbacteria bacterium RIFCSPLOWO2_02_FULL_36_7</name>
    <dbReference type="NCBI Taxonomy" id="1797792"/>
    <lineage>
        <taxon>Bacteria</taxon>
        <taxon>Candidatus Daviesiibacteriota</taxon>
    </lineage>
</organism>
<proteinExistence type="predicted"/>
<dbReference type="AlphaFoldDB" id="A0A1F5MI00"/>
<protein>
    <submittedName>
        <fullName evidence="1">Uncharacterized protein</fullName>
    </submittedName>
</protein>
<gene>
    <name evidence="1" type="ORF">A3I48_01020</name>
</gene>
<sequence length="107" mass="12563">MKYFYTHLIEIESVSMELDKLDLSGEQKKHLANLIDSSIHHSILDVVMSELSPQNKRVFLQVCKEDDHSKLWKFLNEKIDNIEEKIKKCADDLKLQLHNDLREAGEK</sequence>
<evidence type="ECO:0000313" key="2">
    <source>
        <dbReference type="Proteomes" id="UP000178859"/>
    </source>
</evidence>
<name>A0A1F5MI00_9BACT</name>
<dbReference type="EMBL" id="MFDT01000012">
    <property type="protein sequence ID" value="OGE64985.1"/>
    <property type="molecule type" value="Genomic_DNA"/>
</dbReference>